<dbReference type="GO" id="GO:0016020">
    <property type="term" value="C:membrane"/>
    <property type="evidence" value="ECO:0007669"/>
    <property type="project" value="UniProtKB-SubCell"/>
</dbReference>
<evidence type="ECO:0000313" key="7">
    <source>
        <dbReference type="EMBL" id="PIA17002.1"/>
    </source>
</evidence>
<feature type="transmembrane region" description="Helical" evidence="6">
    <location>
        <begin position="6"/>
        <end position="23"/>
    </location>
</feature>
<dbReference type="EMBL" id="KZ303496">
    <property type="protein sequence ID" value="PIA17002.1"/>
    <property type="molecule type" value="Genomic_DNA"/>
</dbReference>
<reference evidence="7 8" key="1">
    <citation type="journal article" date="2015" name="Genome Biol. Evol.">
        <title>Phylogenomic analyses indicate that early fungi evolved digesting cell walls of algal ancestors of land plants.</title>
        <authorList>
            <person name="Chang Y."/>
            <person name="Wang S."/>
            <person name="Sekimoto S."/>
            <person name="Aerts A.L."/>
            <person name="Choi C."/>
            <person name="Clum A."/>
            <person name="LaButti K.M."/>
            <person name="Lindquist E.A."/>
            <person name="Yee Ngan C."/>
            <person name="Ohm R.A."/>
            <person name="Salamov A.A."/>
            <person name="Grigoriev I.V."/>
            <person name="Spatafora J.W."/>
            <person name="Berbee M.L."/>
        </authorList>
    </citation>
    <scope>NUCLEOTIDE SEQUENCE [LARGE SCALE GENOMIC DNA]</scope>
    <source>
        <strain evidence="7 8">NRRL 1564</strain>
    </source>
</reference>
<dbReference type="InterPro" id="IPR005349">
    <property type="entry name" value="TMEM14"/>
</dbReference>
<gene>
    <name evidence="7" type="ORF">COEREDRAFT_41506</name>
</gene>
<evidence type="ECO:0000256" key="2">
    <source>
        <dbReference type="ARBA" id="ARBA00007590"/>
    </source>
</evidence>
<proteinExistence type="inferred from homology"/>
<keyword evidence="5 6" id="KW-0472">Membrane</keyword>
<sequence length="102" mass="10709">MTVDYFGLAFSVFIALGGLIGYLKSNSIASLVTGLSFGALISLTAQFASGQPKGYSLLPAALCLVLCLVMGSRFLESKKFMPAGMVAATSLLMTIRYILNAC</sequence>
<organism evidence="7 8">
    <name type="scientific">Coemansia reversa (strain ATCC 12441 / NRRL 1564)</name>
    <dbReference type="NCBI Taxonomy" id="763665"/>
    <lineage>
        <taxon>Eukaryota</taxon>
        <taxon>Fungi</taxon>
        <taxon>Fungi incertae sedis</taxon>
        <taxon>Zoopagomycota</taxon>
        <taxon>Kickxellomycotina</taxon>
        <taxon>Kickxellomycetes</taxon>
        <taxon>Kickxellales</taxon>
        <taxon>Kickxellaceae</taxon>
        <taxon>Coemansia</taxon>
    </lineage>
</organism>
<evidence type="ECO:0000256" key="5">
    <source>
        <dbReference type="ARBA" id="ARBA00023136"/>
    </source>
</evidence>
<dbReference type="OrthoDB" id="5620at2759"/>
<evidence type="ECO:0000256" key="6">
    <source>
        <dbReference type="SAM" id="Phobius"/>
    </source>
</evidence>
<dbReference type="InterPro" id="IPR044890">
    <property type="entry name" value="TMEM14_sf"/>
</dbReference>
<accession>A0A2G5BDE2</accession>
<dbReference type="PANTHER" id="PTHR12668:SF43">
    <property type="entry name" value="TRANSMEMBRANE PROTEIN 14 HOMOLOG"/>
    <property type="match status" value="1"/>
</dbReference>
<evidence type="ECO:0000313" key="8">
    <source>
        <dbReference type="Proteomes" id="UP000242474"/>
    </source>
</evidence>
<feature type="transmembrane region" description="Helical" evidence="6">
    <location>
        <begin position="80"/>
        <end position="99"/>
    </location>
</feature>
<feature type="transmembrane region" description="Helical" evidence="6">
    <location>
        <begin position="28"/>
        <end position="48"/>
    </location>
</feature>
<dbReference type="Pfam" id="PF03647">
    <property type="entry name" value="Tmemb_14"/>
    <property type="match status" value="1"/>
</dbReference>
<keyword evidence="8" id="KW-1185">Reference proteome</keyword>
<dbReference type="Gene3D" id="1.10.10.1740">
    <property type="entry name" value="Transmembrane protein 14-like"/>
    <property type="match status" value="1"/>
</dbReference>
<protein>
    <submittedName>
        <fullName evidence="7">TMEM14-domain-containing protein</fullName>
    </submittedName>
</protein>
<comment type="subcellular location">
    <subcellularLocation>
        <location evidence="1">Membrane</location>
    </subcellularLocation>
</comment>
<evidence type="ECO:0000256" key="4">
    <source>
        <dbReference type="ARBA" id="ARBA00022989"/>
    </source>
</evidence>
<keyword evidence="3 6" id="KW-0812">Transmembrane</keyword>
<comment type="similarity">
    <text evidence="2">Belongs to the TMEM14 family.</text>
</comment>
<evidence type="ECO:0000256" key="1">
    <source>
        <dbReference type="ARBA" id="ARBA00004370"/>
    </source>
</evidence>
<dbReference type="AlphaFoldDB" id="A0A2G5BDE2"/>
<dbReference type="Proteomes" id="UP000242474">
    <property type="component" value="Unassembled WGS sequence"/>
</dbReference>
<keyword evidence="4 6" id="KW-1133">Transmembrane helix</keyword>
<dbReference type="PANTHER" id="PTHR12668">
    <property type="entry name" value="TRANSMEMBRANE PROTEIN 14, 15"/>
    <property type="match status" value="1"/>
</dbReference>
<name>A0A2G5BDE2_COERN</name>
<evidence type="ECO:0000256" key="3">
    <source>
        <dbReference type="ARBA" id="ARBA00022692"/>
    </source>
</evidence>